<dbReference type="InterPro" id="IPR020846">
    <property type="entry name" value="MFS_dom"/>
</dbReference>
<dbReference type="PANTHER" id="PTHR23505">
    <property type="entry name" value="SPINSTER"/>
    <property type="match status" value="1"/>
</dbReference>
<evidence type="ECO:0000256" key="3">
    <source>
        <dbReference type="ARBA" id="ARBA00022692"/>
    </source>
</evidence>
<evidence type="ECO:0000256" key="2">
    <source>
        <dbReference type="ARBA" id="ARBA00022448"/>
    </source>
</evidence>
<feature type="transmembrane region" description="Helical" evidence="9">
    <location>
        <begin position="178"/>
        <end position="198"/>
    </location>
</feature>
<feature type="transmembrane region" description="Helical" evidence="9">
    <location>
        <begin position="148"/>
        <end position="166"/>
    </location>
</feature>
<dbReference type="EMBL" id="LDAU01000057">
    <property type="protein sequence ID" value="KRX08858.1"/>
    <property type="molecule type" value="Genomic_DNA"/>
</dbReference>
<keyword evidence="12" id="KW-1185">Reference proteome</keyword>
<dbReference type="GO" id="GO:0016020">
    <property type="term" value="C:membrane"/>
    <property type="evidence" value="ECO:0007669"/>
    <property type="project" value="UniProtKB-SubCell"/>
</dbReference>
<evidence type="ECO:0000256" key="8">
    <source>
        <dbReference type="SAM" id="MobiDB-lite"/>
    </source>
</evidence>
<comment type="caution">
    <text evidence="11">The sequence shown here is derived from an EMBL/GenBank/DDBJ whole genome shotgun (WGS) entry which is preliminary data.</text>
</comment>
<dbReference type="SUPFAM" id="SSF103473">
    <property type="entry name" value="MFS general substrate transporter"/>
    <property type="match status" value="1"/>
</dbReference>
<feature type="transmembrane region" description="Helical" evidence="9">
    <location>
        <begin position="321"/>
        <end position="341"/>
    </location>
</feature>
<name>A0A0V0R3C9_PSEPJ</name>
<gene>
    <name evidence="11" type="ORF">PPERSA_08962</name>
</gene>
<protein>
    <submittedName>
        <fullName evidence="11">Major facilitator superfamily domain, general substrate transporter</fullName>
    </submittedName>
</protein>
<dbReference type="Pfam" id="PF07690">
    <property type="entry name" value="MFS_1"/>
    <property type="match status" value="1"/>
</dbReference>
<proteinExistence type="inferred from homology"/>
<dbReference type="GO" id="GO:0022857">
    <property type="term" value="F:transmembrane transporter activity"/>
    <property type="evidence" value="ECO:0007669"/>
    <property type="project" value="InterPro"/>
</dbReference>
<keyword evidence="7" id="KW-0175">Coiled coil</keyword>
<dbReference type="PANTHER" id="PTHR23505:SF9">
    <property type="entry name" value="PROTEIN, PUTATIVE-RELATED"/>
    <property type="match status" value="1"/>
</dbReference>
<dbReference type="InterPro" id="IPR036259">
    <property type="entry name" value="MFS_trans_sf"/>
</dbReference>
<keyword evidence="4 9" id="KW-1133">Transmembrane helix</keyword>
<feature type="compositionally biased region" description="Polar residues" evidence="8">
    <location>
        <begin position="21"/>
        <end position="31"/>
    </location>
</feature>
<evidence type="ECO:0000256" key="4">
    <source>
        <dbReference type="ARBA" id="ARBA00022989"/>
    </source>
</evidence>
<evidence type="ECO:0000259" key="10">
    <source>
        <dbReference type="PROSITE" id="PS50850"/>
    </source>
</evidence>
<dbReference type="CDD" id="cd06174">
    <property type="entry name" value="MFS"/>
    <property type="match status" value="1"/>
</dbReference>
<keyword evidence="5 9" id="KW-0472">Membrane</keyword>
<feature type="transmembrane region" description="Helical" evidence="9">
    <location>
        <begin position="118"/>
        <end position="142"/>
    </location>
</feature>
<dbReference type="Proteomes" id="UP000054937">
    <property type="component" value="Unassembled WGS sequence"/>
</dbReference>
<keyword evidence="2" id="KW-0813">Transport</keyword>
<feature type="transmembrane region" description="Helical" evidence="9">
    <location>
        <begin position="90"/>
        <end position="111"/>
    </location>
</feature>
<feature type="coiled-coil region" evidence="7">
    <location>
        <begin position="729"/>
        <end position="756"/>
    </location>
</feature>
<dbReference type="InterPro" id="IPR011701">
    <property type="entry name" value="MFS"/>
</dbReference>
<reference evidence="11 12" key="1">
    <citation type="journal article" date="2015" name="Sci. Rep.">
        <title>Genome of the facultative scuticociliatosis pathogen Pseudocohnilembus persalinus provides insight into its virulence through horizontal gene transfer.</title>
        <authorList>
            <person name="Xiong J."/>
            <person name="Wang G."/>
            <person name="Cheng J."/>
            <person name="Tian M."/>
            <person name="Pan X."/>
            <person name="Warren A."/>
            <person name="Jiang C."/>
            <person name="Yuan D."/>
            <person name="Miao W."/>
        </authorList>
    </citation>
    <scope>NUCLEOTIDE SEQUENCE [LARGE SCALE GENOMIC DNA]</scope>
    <source>
        <strain evidence="11">36N120E</strain>
    </source>
</reference>
<feature type="transmembrane region" description="Helical" evidence="9">
    <location>
        <begin position="353"/>
        <end position="378"/>
    </location>
</feature>
<feature type="domain" description="Major facilitator superfamily (MFS) profile" evidence="10">
    <location>
        <begin position="52"/>
        <end position="475"/>
    </location>
</feature>
<dbReference type="InParanoid" id="A0A0V0R3C9"/>
<dbReference type="OrthoDB" id="6770063at2759"/>
<comment type="subcellular location">
    <subcellularLocation>
        <location evidence="1">Membrane</location>
        <topology evidence="1">Multi-pass membrane protein</topology>
    </subcellularLocation>
</comment>
<keyword evidence="3 9" id="KW-0812">Transmembrane</keyword>
<feature type="transmembrane region" description="Helical" evidence="9">
    <location>
        <begin position="204"/>
        <end position="225"/>
    </location>
</feature>
<evidence type="ECO:0000256" key="5">
    <source>
        <dbReference type="ARBA" id="ARBA00023136"/>
    </source>
</evidence>
<dbReference type="PROSITE" id="PS50850">
    <property type="entry name" value="MFS"/>
    <property type="match status" value="1"/>
</dbReference>
<comment type="similarity">
    <text evidence="6">Belongs to the major facilitator superfamily. Spinster (TC 2.A.1.49) family.</text>
</comment>
<feature type="compositionally biased region" description="Polar residues" evidence="8">
    <location>
        <begin position="566"/>
        <end position="596"/>
    </location>
</feature>
<sequence>MKNQLKEPLKGVSPKKGSLSGFKSSQEQEQNIQKAQKKQLQFEEDQKKLGLIYAVILCTNVLVNFDHGIIPAATKQIKEDLNIDDVELGLLGSVVYAGLLGGSVAATYVFQNFKTKQIIVSTVVAYALSLALFLVTSNIFLLGVSRTLVGFFQVFLVVFFPVWVDLHGGKRSTMWLTFLQLGVPLGVVIGYCVTGIYITQFDKWQYSFMTQIFCLIPCGAAMYLFPDRLINVQGDQVSRMSESRQSEPELQFMGRTSVSPQILQKSKTYKENLKNLFSNRLFLFTMLSLAALYFVVTGIQFWISDYFQLVLHQPKAKVVKYFSLVSVSAPTLGVIFGGYVIEKYGGPPNGGYTGAYALDICCLNGFLSAIAGIPIPFLDNFEPVIILLWLQLFFGGALMPAVMGIMINSIPPELRAFGNSTAQVFQNLLGYLPAPLAYGIVQEHFHPYSDRAGMILLCLWGFWGVFFLFLGKNFKENIVKQIEYQMQNIEEIELTNFDNKNKQPIQFMKYDQEGDENVLHEHLLNLQQKDDLSEKQREKLKQKLYENEEEDENKQLIKIEQQQQLPRQYNSTSALPKNSSQPHLQSKLNYNSSQKQVNKRFGRSGTQEFKDDNDLGFKYRQTILKIQNQRNSSLDPEYFMPLSLNKKMSQIINLQSPNNNNNYLSKKSGQFQIFNQDDGQNYGSQIYSPPQEEGDEESGENHNYDENYQKNQEKDKGFLDGNKKFKNSQEIMEEEQQQLCQQLNQYQQQSQNLNQSPSFQSTNKKNINTYISSQNFHSQYKEQYGNNSQQQFSPKFQMKKKIPQRISMISVSNLLGKTNAMYIDSNELQNKNNQNL</sequence>
<organism evidence="11 12">
    <name type="scientific">Pseudocohnilembus persalinus</name>
    <name type="common">Ciliate</name>
    <dbReference type="NCBI Taxonomy" id="266149"/>
    <lineage>
        <taxon>Eukaryota</taxon>
        <taxon>Sar</taxon>
        <taxon>Alveolata</taxon>
        <taxon>Ciliophora</taxon>
        <taxon>Intramacronucleata</taxon>
        <taxon>Oligohymenophorea</taxon>
        <taxon>Scuticociliatia</taxon>
        <taxon>Philasterida</taxon>
        <taxon>Pseudocohnilembidae</taxon>
        <taxon>Pseudocohnilembus</taxon>
    </lineage>
</organism>
<feature type="transmembrane region" description="Helical" evidence="9">
    <location>
        <begin position="384"/>
        <end position="407"/>
    </location>
</feature>
<evidence type="ECO:0000256" key="9">
    <source>
        <dbReference type="SAM" id="Phobius"/>
    </source>
</evidence>
<feature type="transmembrane region" description="Helical" evidence="9">
    <location>
        <begin position="281"/>
        <end position="301"/>
    </location>
</feature>
<evidence type="ECO:0000313" key="12">
    <source>
        <dbReference type="Proteomes" id="UP000054937"/>
    </source>
</evidence>
<accession>A0A0V0R3C9</accession>
<dbReference type="AlphaFoldDB" id="A0A0V0R3C9"/>
<evidence type="ECO:0000256" key="7">
    <source>
        <dbReference type="SAM" id="Coils"/>
    </source>
</evidence>
<feature type="region of interest" description="Disordered" evidence="8">
    <location>
        <begin position="674"/>
        <end position="705"/>
    </location>
</feature>
<evidence type="ECO:0000256" key="6">
    <source>
        <dbReference type="ARBA" id="ARBA00024338"/>
    </source>
</evidence>
<feature type="compositionally biased region" description="Polar residues" evidence="8">
    <location>
        <begin position="674"/>
        <end position="688"/>
    </location>
</feature>
<dbReference type="Gene3D" id="1.20.1250.20">
    <property type="entry name" value="MFS general substrate transporter like domains"/>
    <property type="match status" value="1"/>
</dbReference>
<feature type="coiled-coil region" evidence="7">
    <location>
        <begin position="523"/>
        <end position="562"/>
    </location>
</feature>
<feature type="transmembrane region" description="Helical" evidence="9">
    <location>
        <begin position="452"/>
        <end position="471"/>
    </location>
</feature>
<feature type="transmembrane region" description="Helical" evidence="9">
    <location>
        <begin position="49"/>
        <end position="70"/>
    </location>
</feature>
<feature type="region of interest" description="Disordered" evidence="8">
    <location>
        <begin position="565"/>
        <end position="609"/>
    </location>
</feature>
<dbReference type="InterPro" id="IPR044770">
    <property type="entry name" value="MFS_spinster-like"/>
</dbReference>
<evidence type="ECO:0000256" key="1">
    <source>
        <dbReference type="ARBA" id="ARBA00004141"/>
    </source>
</evidence>
<feature type="region of interest" description="Disordered" evidence="8">
    <location>
        <begin position="1"/>
        <end position="31"/>
    </location>
</feature>
<evidence type="ECO:0000313" key="11">
    <source>
        <dbReference type="EMBL" id="KRX08858.1"/>
    </source>
</evidence>